<dbReference type="EMBL" id="CAJVPG010000178">
    <property type="protein sequence ID" value="CAG8368734.1"/>
    <property type="molecule type" value="Genomic_DNA"/>
</dbReference>
<sequence>MVVPPKSEANLADAVNQKARRRRRTLFKKASEYSSECGADIHIVLRMKKSGKIFILTSNTKDWPLSPNQLMSYHPTPIHTSPDSP</sequence>
<dbReference type="GO" id="GO:0045944">
    <property type="term" value="P:positive regulation of transcription by RNA polymerase II"/>
    <property type="evidence" value="ECO:0007669"/>
    <property type="project" value="UniProtKB-ARBA"/>
</dbReference>
<name>A0A9W4IYV9_9EURO</name>
<dbReference type="GO" id="GO:0046983">
    <property type="term" value="F:protein dimerization activity"/>
    <property type="evidence" value="ECO:0007669"/>
    <property type="project" value="InterPro"/>
</dbReference>
<evidence type="ECO:0000256" key="1">
    <source>
        <dbReference type="ARBA" id="ARBA00004123"/>
    </source>
</evidence>
<dbReference type="GO" id="GO:0005634">
    <property type="term" value="C:nucleus"/>
    <property type="evidence" value="ECO:0007669"/>
    <property type="project" value="UniProtKB-SubCell"/>
</dbReference>
<feature type="domain" description="MADS-box" evidence="7">
    <location>
        <begin position="21"/>
        <end position="54"/>
    </location>
</feature>
<reference evidence="8" key="1">
    <citation type="submission" date="2021-07" db="EMBL/GenBank/DDBJ databases">
        <authorList>
            <person name="Branca A.L. A."/>
        </authorList>
    </citation>
    <scope>NUCLEOTIDE SEQUENCE</scope>
</reference>
<dbReference type="Pfam" id="PF00319">
    <property type="entry name" value="SRF-TF"/>
    <property type="match status" value="1"/>
</dbReference>
<evidence type="ECO:0000259" key="7">
    <source>
        <dbReference type="Pfam" id="PF00319"/>
    </source>
</evidence>
<keyword evidence="2" id="KW-0805">Transcription regulation</keyword>
<dbReference type="InterPro" id="IPR036879">
    <property type="entry name" value="TF_MADSbox_sf"/>
</dbReference>
<evidence type="ECO:0000256" key="5">
    <source>
        <dbReference type="ARBA" id="ARBA00023242"/>
    </source>
</evidence>
<keyword evidence="3" id="KW-0238">DNA-binding</keyword>
<dbReference type="OrthoDB" id="1898716at2759"/>
<evidence type="ECO:0000313" key="8">
    <source>
        <dbReference type="EMBL" id="CAG8368734.1"/>
    </source>
</evidence>
<dbReference type="GO" id="GO:0003677">
    <property type="term" value="F:DNA binding"/>
    <property type="evidence" value="ECO:0007669"/>
    <property type="project" value="UniProtKB-KW"/>
</dbReference>
<keyword evidence="5" id="KW-0539">Nucleus</keyword>
<evidence type="ECO:0000256" key="6">
    <source>
        <dbReference type="SAM" id="MobiDB-lite"/>
    </source>
</evidence>
<dbReference type="AlphaFoldDB" id="A0A9W4IYV9"/>
<evidence type="ECO:0000256" key="4">
    <source>
        <dbReference type="ARBA" id="ARBA00023163"/>
    </source>
</evidence>
<feature type="region of interest" description="Disordered" evidence="6">
    <location>
        <begin position="66"/>
        <end position="85"/>
    </location>
</feature>
<dbReference type="Gene3D" id="3.40.1810.10">
    <property type="entry name" value="Transcription factor, MADS-box"/>
    <property type="match status" value="1"/>
</dbReference>
<comment type="caution">
    <text evidence="8">The sequence shown here is derived from an EMBL/GenBank/DDBJ whole genome shotgun (WGS) entry which is preliminary data.</text>
</comment>
<keyword evidence="9" id="KW-1185">Reference proteome</keyword>
<evidence type="ECO:0000256" key="3">
    <source>
        <dbReference type="ARBA" id="ARBA00023125"/>
    </source>
</evidence>
<evidence type="ECO:0000313" key="9">
    <source>
        <dbReference type="Proteomes" id="UP001152649"/>
    </source>
</evidence>
<comment type="subcellular location">
    <subcellularLocation>
        <location evidence="1">Nucleus</location>
    </subcellularLocation>
</comment>
<dbReference type="SUPFAM" id="SSF55455">
    <property type="entry name" value="SRF-like"/>
    <property type="match status" value="1"/>
</dbReference>
<keyword evidence="4" id="KW-0804">Transcription</keyword>
<accession>A0A9W4IYV9</accession>
<dbReference type="Proteomes" id="UP001152649">
    <property type="component" value="Unassembled WGS sequence"/>
</dbReference>
<gene>
    <name evidence="8" type="ORF">PSALAMII_LOCUS4531</name>
</gene>
<dbReference type="InterPro" id="IPR002100">
    <property type="entry name" value="TF_MADSbox"/>
</dbReference>
<evidence type="ECO:0000256" key="2">
    <source>
        <dbReference type="ARBA" id="ARBA00023015"/>
    </source>
</evidence>
<proteinExistence type="predicted"/>
<protein>
    <recommendedName>
        <fullName evidence="7">MADS-box domain-containing protein</fullName>
    </recommendedName>
</protein>
<organism evidence="8 9">
    <name type="scientific">Penicillium salamii</name>
    <dbReference type="NCBI Taxonomy" id="1612424"/>
    <lineage>
        <taxon>Eukaryota</taxon>
        <taxon>Fungi</taxon>
        <taxon>Dikarya</taxon>
        <taxon>Ascomycota</taxon>
        <taxon>Pezizomycotina</taxon>
        <taxon>Eurotiomycetes</taxon>
        <taxon>Eurotiomycetidae</taxon>
        <taxon>Eurotiales</taxon>
        <taxon>Aspergillaceae</taxon>
        <taxon>Penicillium</taxon>
    </lineage>
</organism>